<protein>
    <submittedName>
        <fullName evidence="2">Hydroxyneurosporene synthase (CrtC)</fullName>
    </submittedName>
</protein>
<keyword evidence="3" id="KW-1185">Reference proteome</keyword>
<keyword evidence="1" id="KW-0472">Membrane</keyword>
<reference evidence="2 3" key="1">
    <citation type="submission" date="2017-06" db="EMBL/GenBank/DDBJ databases">
        <authorList>
            <person name="Kim H.J."/>
            <person name="Triplett B.A."/>
        </authorList>
    </citation>
    <scope>NUCLEOTIDE SEQUENCE [LARGE SCALE GENOMIC DNA]</scope>
    <source>
        <strain evidence="2 3">DSM 14713</strain>
    </source>
</reference>
<dbReference type="SUPFAM" id="SSF159245">
    <property type="entry name" value="AttH-like"/>
    <property type="match status" value="1"/>
</dbReference>
<evidence type="ECO:0000313" key="3">
    <source>
        <dbReference type="Proteomes" id="UP000217289"/>
    </source>
</evidence>
<dbReference type="KEGG" id="mbd:MEBOL_004337"/>
<evidence type="ECO:0000313" key="2">
    <source>
        <dbReference type="EMBL" id="ATB30875.1"/>
    </source>
</evidence>
<organism evidence="2 3">
    <name type="scientific">Melittangium boletus DSM 14713</name>
    <dbReference type="NCBI Taxonomy" id="1294270"/>
    <lineage>
        <taxon>Bacteria</taxon>
        <taxon>Pseudomonadati</taxon>
        <taxon>Myxococcota</taxon>
        <taxon>Myxococcia</taxon>
        <taxon>Myxococcales</taxon>
        <taxon>Cystobacterineae</taxon>
        <taxon>Archangiaceae</taxon>
        <taxon>Melittangium</taxon>
    </lineage>
</organism>
<keyword evidence="1" id="KW-0812">Transmembrane</keyword>
<accession>A0A250IGI1</accession>
<name>A0A250IGI1_9BACT</name>
<dbReference type="RefSeq" id="WP_179956281.1">
    <property type="nucleotide sequence ID" value="NZ_CP022163.1"/>
</dbReference>
<dbReference type="EMBL" id="CP022163">
    <property type="protein sequence ID" value="ATB30875.1"/>
    <property type="molecule type" value="Genomic_DNA"/>
</dbReference>
<keyword evidence="1" id="KW-1133">Transmembrane helix</keyword>
<evidence type="ECO:0000256" key="1">
    <source>
        <dbReference type="SAM" id="Phobius"/>
    </source>
</evidence>
<dbReference type="Proteomes" id="UP000217289">
    <property type="component" value="Chromosome"/>
</dbReference>
<sequence>MRLLNSASPLPGIHRGYQWREALPALPDRPGAYRWFYADVTAGGYSAVFIFMLGSLFSPRYSVGSRRGALPLQHSAVNFALYREGSRRHWVLSEYAQASVGQAGRELRIGRSRLVYTPEGSVCMEVDERCAPFGGQVRARLELEPEAPAADEVQLVPGVPHYWRALAPRAKARLEVDSLGVSAEGRGYHDSNHGAELLGTRLPGWHWARLHGPEETVVDYHLPGNVAPLRVTSGGGETRAERGPLLGDARRTSLTGWGLRVPQHLSAGSAMMAEPRLLESSPFYARLEARRGDVDVMGEVADFQRFHSPYIRWMAHFRTRVERRA</sequence>
<feature type="transmembrane region" description="Helical" evidence="1">
    <location>
        <begin position="35"/>
        <end position="57"/>
    </location>
</feature>
<dbReference type="AlphaFoldDB" id="A0A250IGI1"/>
<dbReference type="CDD" id="cd21471">
    <property type="entry name" value="CrtC-like"/>
    <property type="match status" value="1"/>
</dbReference>
<gene>
    <name evidence="2" type="ORF">MEBOL_004337</name>
</gene>
<proteinExistence type="predicted"/>